<reference evidence="3" key="1">
    <citation type="journal article" date="2019" name="Int. J. Syst. Evol. Microbiol.">
        <title>The Global Catalogue of Microorganisms (GCM) 10K type strain sequencing project: providing services to taxonomists for standard genome sequencing and annotation.</title>
        <authorList>
            <consortium name="The Broad Institute Genomics Platform"/>
            <consortium name="The Broad Institute Genome Sequencing Center for Infectious Disease"/>
            <person name="Wu L."/>
            <person name="Ma J."/>
        </authorList>
    </citation>
    <scope>NUCLEOTIDE SEQUENCE [LARGE SCALE GENOMIC DNA]</scope>
    <source>
        <strain evidence="3">KCTC 12848</strain>
    </source>
</reference>
<protein>
    <recommendedName>
        <fullName evidence="1">Nucleotide modification associated domain-containing protein</fullName>
    </recommendedName>
</protein>
<dbReference type="Pfam" id="PF18754">
    <property type="entry name" value="Nmad3"/>
    <property type="match status" value="1"/>
</dbReference>
<name>A0ABW5EF52_9GAMM</name>
<dbReference type="Proteomes" id="UP001597425">
    <property type="component" value="Unassembled WGS sequence"/>
</dbReference>
<comment type="caution">
    <text evidence="2">The sequence shown here is derived from an EMBL/GenBank/DDBJ whole genome shotgun (WGS) entry which is preliminary data.</text>
</comment>
<keyword evidence="3" id="KW-1185">Reference proteome</keyword>
<accession>A0ABW5EF52</accession>
<dbReference type="InterPro" id="IPR041135">
    <property type="entry name" value="Nmad3"/>
</dbReference>
<feature type="domain" description="Nucleotide modification associated" evidence="1">
    <location>
        <begin position="2"/>
        <end position="269"/>
    </location>
</feature>
<evidence type="ECO:0000259" key="1">
    <source>
        <dbReference type="Pfam" id="PF18754"/>
    </source>
</evidence>
<sequence>MRLILSRKGFDSSAGGCPSPIFPDGSLYALPIPDANSGIRYGDLYFGDHSIGRLVEDLTRGKVTTHCGAHLDPDMHADALPRQRGWKPLLGQTGAAQGHLRRQEVGVGDLFLFFGLFRSVEQVDGRWRFVRNAPARHMLWGWLSIGDILKIDELAAGDMPWARYHPHFAVGPDAANTLYCAGKSLRLKGRTGRLPAAGIFPQQAPALALTHPDSHKPTAWRLPHFFYPQPGRTPLSYHSKLERWSMDLEQGAGDHCRLQCAARGQEFVLNADEYPEIAPWIAGLIRTYGSPGNARQ</sequence>
<dbReference type="RefSeq" id="WP_265722345.1">
    <property type="nucleotide sequence ID" value="NZ_JAPIVK010000022.1"/>
</dbReference>
<gene>
    <name evidence="2" type="ORF">ACFSKX_15045</name>
</gene>
<proteinExistence type="predicted"/>
<evidence type="ECO:0000313" key="2">
    <source>
        <dbReference type="EMBL" id="MFD2311743.1"/>
    </source>
</evidence>
<organism evidence="2 3">
    <name type="scientific">Microbulbifer halophilus</name>
    <dbReference type="NCBI Taxonomy" id="453963"/>
    <lineage>
        <taxon>Bacteria</taxon>
        <taxon>Pseudomonadati</taxon>
        <taxon>Pseudomonadota</taxon>
        <taxon>Gammaproteobacteria</taxon>
        <taxon>Cellvibrionales</taxon>
        <taxon>Microbulbiferaceae</taxon>
        <taxon>Microbulbifer</taxon>
    </lineage>
</organism>
<dbReference type="EMBL" id="JBHUJD010000022">
    <property type="protein sequence ID" value="MFD2311743.1"/>
    <property type="molecule type" value="Genomic_DNA"/>
</dbReference>
<evidence type="ECO:0000313" key="3">
    <source>
        <dbReference type="Proteomes" id="UP001597425"/>
    </source>
</evidence>